<comment type="PTM">
    <text evidence="8">Contains at least one intrachain disulfide bond essential for its enzymatic activity.</text>
</comment>
<dbReference type="RefSeq" id="XP_008668935.1">
    <property type="nucleotide sequence ID" value="XM_008670713.4"/>
</dbReference>
<evidence type="ECO:0000313" key="12">
    <source>
        <dbReference type="Proteomes" id="UP000007305"/>
    </source>
</evidence>
<dbReference type="PROSITE" id="PS01034">
    <property type="entry name" value="GH16_1"/>
    <property type="match status" value="1"/>
</dbReference>
<keyword evidence="1 8" id="KW-0808">Transferase</keyword>
<dbReference type="KEGG" id="zma:103645979"/>
<dbReference type="eggNOG" id="ENOG502QQ71">
    <property type="taxonomic scope" value="Eukaryota"/>
</dbReference>
<reference evidence="11" key="3">
    <citation type="submission" date="2021-05" db="UniProtKB">
        <authorList>
            <consortium name="EnsemblPlants"/>
        </authorList>
    </citation>
    <scope>IDENTIFICATION</scope>
    <source>
        <strain evidence="11">cv. B73</strain>
    </source>
</reference>
<dbReference type="GO" id="GO:0048046">
    <property type="term" value="C:apoplast"/>
    <property type="evidence" value="ECO:0007669"/>
    <property type="project" value="UniProtKB-SubCell"/>
</dbReference>
<feature type="chain" id="PRO_5011125302" description="Xyloglucan endotransglucosylase/hydrolase" evidence="8">
    <location>
        <begin position="28"/>
        <end position="298"/>
    </location>
</feature>
<evidence type="ECO:0000256" key="2">
    <source>
        <dbReference type="ARBA" id="ARBA00022801"/>
    </source>
</evidence>
<dbReference type="EC" id="2.4.1.207" evidence="8"/>
<dbReference type="InterPro" id="IPR008263">
    <property type="entry name" value="GH16_AS"/>
</dbReference>
<keyword evidence="8" id="KW-0964">Secreted</keyword>
<dbReference type="EMBL" id="CM007648">
    <property type="protein sequence ID" value="ONM14223.1"/>
    <property type="molecule type" value="Genomic_DNA"/>
</dbReference>
<dbReference type="OMA" id="IMRYLKN"/>
<feature type="domain" description="GH16" evidence="9">
    <location>
        <begin position="16"/>
        <end position="223"/>
    </location>
</feature>
<keyword evidence="4" id="KW-0325">Glycoprotein</keyword>
<keyword evidence="8" id="KW-0961">Cell wall biogenesis/degradation</keyword>
<protein>
    <recommendedName>
        <fullName evidence="8">Xyloglucan endotransglucosylase/hydrolase</fullName>
        <ecNumber evidence="8">2.4.1.207</ecNumber>
    </recommendedName>
</protein>
<evidence type="ECO:0000256" key="7">
    <source>
        <dbReference type="PIRSR" id="PIRSR005604-2"/>
    </source>
</evidence>
<feature type="active site" description="Proton donor" evidence="6">
    <location>
        <position position="113"/>
    </location>
</feature>
<dbReference type="PANTHER" id="PTHR31062">
    <property type="entry name" value="XYLOGLUCAN ENDOTRANSGLUCOSYLASE/HYDROLASE PROTEIN 8-RELATED"/>
    <property type="match status" value="1"/>
</dbReference>
<name>A0A1D6E0F8_MAIZE</name>
<dbReference type="Proteomes" id="UP000007305">
    <property type="component" value="Chromosome 2"/>
</dbReference>
<reference evidence="10 12" key="1">
    <citation type="submission" date="2015-12" db="EMBL/GenBank/DDBJ databases">
        <title>Update maize B73 reference genome by single molecule sequencing technologies.</title>
        <authorList>
            <consortium name="Maize Genome Sequencing Project"/>
            <person name="Ware D."/>
        </authorList>
    </citation>
    <scope>NUCLEOTIDE SEQUENCE [LARGE SCALE GENOMIC DNA]</scope>
    <source>
        <strain evidence="12">cv. B73</strain>
        <tissue evidence="10">Seedling</tissue>
    </source>
</reference>
<dbReference type="InterPro" id="IPR013320">
    <property type="entry name" value="ConA-like_dom_sf"/>
</dbReference>
<dbReference type="GeneID" id="103645979"/>
<feature type="active site" description="Nucleophile" evidence="6">
    <location>
        <position position="109"/>
    </location>
</feature>
<sequence length="298" mass="32907">MAAATAHLLAFLSVLTTMAALSSVAAGGRMTDQLDILWGPTQLLNGSNGGDDQTIGLSLDRVMGSGFRSKTSYLFARIDIDIKLVPGNSAGTVTTVYLMSEQQWKTHDEIDLEFLGNLTGQPYTLHTNIFANGSGGREVQYRLWFDPTLDFHTYSIIWSSDEILILVDNKAIRRFRNHWDVGIPFPVYQPMRLNGVLWDADDWATQGGRVKTDWSQAPFTAYFRNYRANGCEPSGSAWVCGQGPAPGGGDWLDGGAAGLDDMKRQEQLKEAEDMYMIYNYCTDSKRFPGGFPTECGLA</sequence>
<keyword evidence="2 8" id="KW-0378">Hydrolase</keyword>
<dbReference type="CDD" id="cd02176">
    <property type="entry name" value="GH16_XET"/>
    <property type="match status" value="1"/>
</dbReference>
<dbReference type="PaxDb" id="4577-GRMZM2G091191_P01"/>
<dbReference type="SUPFAM" id="SSF49899">
    <property type="entry name" value="Concanavalin A-like lectins/glucanases"/>
    <property type="match status" value="1"/>
</dbReference>
<gene>
    <name evidence="11" type="primary">LOC103645979</name>
    <name evidence="10" type="ORF">ZEAMMB73_Zm00001d002412</name>
</gene>
<dbReference type="AlphaFoldDB" id="A0A1D6E0F8"/>
<evidence type="ECO:0000259" key="9">
    <source>
        <dbReference type="PROSITE" id="PS51762"/>
    </source>
</evidence>
<evidence type="ECO:0000313" key="11">
    <source>
        <dbReference type="EnsemblPlants" id="Zm00001eb071660_P001"/>
    </source>
</evidence>
<dbReference type="SMR" id="A0A1D6E0F8"/>
<dbReference type="Pfam" id="PF00722">
    <property type="entry name" value="Glyco_hydro_16"/>
    <property type="match status" value="1"/>
</dbReference>
<dbReference type="GO" id="GO:0009834">
    <property type="term" value="P:plant-type secondary cell wall biogenesis"/>
    <property type="evidence" value="ECO:0000318"/>
    <property type="project" value="GO_Central"/>
</dbReference>
<keyword evidence="8" id="KW-0052">Apoplast</keyword>
<dbReference type="GO" id="GO:0004553">
    <property type="term" value="F:hydrolase activity, hydrolyzing O-glycosyl compounds"/>
    <property type="evidence" value="ECO:0007669"/>
    <property type="project" value="InterPro"/>
</dbReference>
<organism evidence="10">
    <name type="scientific">Zea mays</name>
    <name type="common">Maize</name>
    <dbReference type="NCBI Taxonomy" id="4577"/>
    <lineage>
        <taxon>Eukaryota</taxon>
        <taxon>Viridiplantae</taxon>
        <taxon>Streptophyta</taxon>
        <taxon>Embryophyta</taxon>
        <taxon>Tracheophyta</taxon>
        <taxon>Spermatophyta</taxon>
        <taxon>Magnoliopsida</taxon>
        <taxon>Liliopsida</taxon>
        <taxon>Poales</taxon>
        <taxon>Poaceae</taxon>
        <taxon>PACMAD clade</taxon>
        <taxon>Panicoideae</taxon>
        <taxon>Andropogonodae</taxon>
        <taxon>Andropogoneae</taxon>
        <taxon>Tripsacinae</taxon>
        <taxon>Zea</taxon>
    </lineage>
</organism>
<dbReference type="InterPro" id="IPR010713">
    <property type="entry name" value="XET_C"/>
</dbReference>
<dbReference type="PIRSF" id="PIRSF005604">
    <property type="entry name" value="XET"/>
    <property type="match status" value="1"/>
</dbReference>
<keyword evidence="12" id="KW-1185">Reference proteome</keyword>
<dbReference type="Pfam" id="PF06955">
    <property type="entry name" value="XET_C"/>
    <property type="match status" value="1"/>
</dbReference>
<keyword evidence="8" id="KW-0732">Signal</keyword>
<feature type="signal peptide" evidence="8">
    <location>
        <begin position="1"/>
        <end position="27"/>
    </location>
</feature>
<comment type="function">
    <text evidence="8">Catalyzes xyloglucan endohydrolysis (XEH) and/or endotransglycosylation (XET). Cleaves and religates xyloglucan polymers, an essential constituent of the primary cell wall, and thereby participates in cell wall construction of growing tissues.</text>
</comment>
<accession>A0A1D6E0F8</accession>
<evidence type="ECO:0000256" key="5">
    <source>
        <dbReference type="ARBA" id="ARBA00023295"/>
    </source>
</evidence>
<dbReference type="InterPro" id="IPR016455">
    <property type="entry name" value="XTH"/>
</dbReference>
<dbReference type="EnsemblPlants" id="Zm00001eb071660_T001">
    <property type="protein sequence ID" value="Zm00001eb071660_P001"/>
    <property type="gene ID" value="Zm00001eb071660"/>
</dbReference>
<dbReference type="Gramene" id="Zm00001eb071660_T001">
    <property type="protein sequence ID" value="Zm00001eb071660_P001"/>
    <property type="gene ID" value="Zm00001eb071660"/>
</dbReference>
<dbReference type="Gene3D" id="2.60.120.200">
    <property type="match status" value="1"/>
</dbReference>
<dbReference type="ExpressionAtlas" id="A0A1D6E0F8">
    <property type="expression patterns" value="baseline and differential"/>
</dbReference>
<feature type="glycosylation site" description="N-linked (GlcNAc...) asparagine" evidence="7">
    <location>
        <position position="117"/>
    </location>
</feature>
<keyword evidence="8" id="KW-0134">Cell wall</keyword>
<evidence type="ECO:0000256" key="6">
    <source>
        <dbReference type="PIRSR" id="PIRSR005604-1"/>
    </source>
</evidence>
<dbReference type="GO" id="GO:0010411">
    <property type="term" value="P:xyloglucan metabolic process"/>
    <property type="evidence" value="ECO:0000318"/>
    <property type="project" value="GO_Central"/>
</dbReference>
<evidence type="ECO:0000313" key="10">
    <source>
        <dbReference type="EMBL" id="ONM14223.1"/>
    </source>
</evidence>
<dbReference type="PROSITE" id="PS51762">
    <property type="entry name" value="GH16_2"/>
    <property type="match status" value="1"/>
</dbReference>
<reference evidence="11" key="2">
    <citation type="submission" date="2019-07" db="EMBL/GenBank/DDBJ databases">
        <authorList>
            <person name="Seetharam A."/>
            <person name="Woodhouse M."/>
            <person name="Cannon E."/>
        </authorList>
    </citation>
    <scope>NUCLEOTIDE SEQUENCE [LARGE SCALE GENOMIC DNA]</scope>
    <source>
        <strain evidence="11">cv. B73</strain>
    </source>
</reference>
<dbReference type="STRING" id="4577.A0A1D6E0F8"/>
<dbReference type="InterPro" id="IPR044791">
    <property type="entry name" value="Beta-glucanase/XTH"/>
</dbReference>
<dbReference type="GO" id="GO:0009505">
    <property type="term" value="C:plant-type cell wall"/>
    <property type="evidence" value="ECO:0000318"/>
    <property type="project" value="GO_Central"/>
</dbReference>
<dbReference type="InterPro" id="IPR000757">
    <property type="entry name" value="Beta-glucanase-like"/>
</dbReference>
<dbReference type="OrthoDB" id="4781at2759"/>
<evidence type="ECO:0000256" key="1">
    <source>
        <dbReference type="ARBA" id="ARBA00022679"/>
    </source>
</evidence>
<evidence type="ECO:0000256" key="8">
    <source>
        <dbReference type="RuleBase" id="RU361120"/>
    </source>
</evidence>
<comment type="subcellular location">
    <subcellularLocation>
        <location evidence="8">Secreted</location>
        <location evidence="8">Cell wall</location>
    </subcellularLocation>
    <subcellularLocation>
        <location evidence="8">Secreted</location>
        <location evidence="8">Extracellular space</location>
        <location evidence="8">Apoplast</location>
    </subcellularLocation>
</comment>
<evidence type="ECO:0000256" key="3">
    <source>
        <dbReference type="ARBA" id="ARBA00023157"/>
    </source>
</evidence>
<dbReference type="GO" id="GO:0071555">
    <property type="term" value="P:cell wall organization"/>
    <property type="evidence" value="ECO:0007669"/>
    <property type="project" value="UniProtKB-KW"/>
</dbReference>
<evidence type="ECO:0000256" key="4">
    <source>
        <dbReference type="ARBA" id="ARBA00023180"/>
    </source>
</evidence>
<comment type="similarity">
    <text evidence="8">Belongs to the glycosyl hydrolase 16 family.</text>
</comment>
<proteinExistence type="inferred from homology"/>
<keyword evidence="3" id="KW-1015">Disulfide bond</keyword>
<dbReference type="GO" id="GO:0016762">
    <property type="term" value="F:xyloglucan:xyloglucosyl transferase activity"/>
    <property type="evidence" value="ECO:0000318"/>
    <property type="project" value="GO_Central"/>
</dbReference>
<keyword evidence="5 8" id="KW-0326">Glycosidase</keyword>